<reference evidence="9" key="1">
    <citation type="submission" date="2019-12" db="EMBL/GenBank/DDBJ databases">
        <title>Whole genome sequencing of Haloarcula argentinensis strain pws5.</title>
        <authorList>
            <person name="Verma D.K."/>
            <person name="Gopal K."/>
            <person name="Prasad E.S."/>
        </authorList>
    </citation>
    <scope>NUCLEOTIDE SEQUENCE</scope>
    <source>
        <strain evidence="9">Pws5</strain>
    </source>
</reference>
<feature type="region of interest" description="Disordered" evidence="7">
    <location>
        <begin position="231"/>
        <end position="267"/>
    </location>
</feature>
<dbReference type="PRINTS" id="PR00344">
    <property type="entry name" value="BCTRLSENSOR"/>
</dbReference>
<dbReference type="InterPro" id="IPR003661">
    <property type="entry name" value="HisK_dim/P_dom"/>
</dbReference>
<dbReference type="Gene3D" id="3.30.565.10">
    <property type="entry name" value="Histidine kinase-like ATPase, C-terminal domain"/>
    <property type="match status" value="1"/>
</dbReference>
<comment type="caution">
    <text evidence="9">The sequence shown here is derived from an EMBL/GenBank/DDBJ whole genome shotgun (WGS) entry which is preliminary data.</text>
</comment>
<dbReference type="AlphaFoldDB" id="A0A847UPH3"/>
<gene>
    <name evidence="9" type="ORF">GOC77_11890</name>
</gene>
<evidence type="ECO:0000256" key="6">
    <source>
        <dbReference type="ARBA" id="ARBA00023012"/>
    </source>
</evidence>
<dbReference type="CDD" id="cd00075">
    <property type="entry name" value="HATPase"/>
    <property type="match status" value="1"/>
</dbReference>
<sequence length="343" mass="37152">MEITLDEFPDPIITYTVEDGVPRITALNEASRSAFDSISSGMPIAAIFDQFSVVNSTGSEEPVTHLNRGDSVGIYLDGIGEERPFFARIIPADDDSGYLVFSGLSQCLDVAEAPGLDQVSSVISHDLRNPLDVAKAHLRAARETGETEHFDAVADAHDRMERIIRDVLTITRDNTAVDPSDTVSIEAAAKDAWASVDTDDATLKIREPLPTTSADADRLQRLFENVFRNSVEHGSTSSRAKPDDAVEHGSDVDERAREREPETDSGRAVTVSVGALEDGFYVADDGPGIPSEEQNWVFDPGYSTRDDGTGLGLAIVDRIIAAHGWELTLTTATNGGARFEIRF</sequence>
<keyword evidence="5 9" id="KW-0418">Kinase</keyword>
<dbReference type="Gene3D" id="1.10.287.130">
    <property type="match status" value="1"/>
</dbReference>
<evidence type="ECO:0000256" key="4">
    <source>
        <dbReference type="ARBA" id="ARBA00022679"/>
    </source>
</evidence>
<dbReference type="InterPro" id="IPR050736">
    <property type="entry name" value="Sensor_HK_Regulatory"/>
</dbReference>
<dbReference type="SUPFAM" id="SSF55874">
    <property type="entry name" value="ATPase domain of HSP90 chaperone/DNA topoisomerase II/histidine kinase"/>
    <property type="match status" value="1"/>
</dbReference>
<dbReference type="EMBL" id="WOWA01000005">
    <property type="protein sequence ID" value="NLV13970.1"/>
    <property type="molecule type" value="Genomic_DNA"/>
</dbReference>
<evidence type="ECO:0000256" key="1">
    <source>
        <dbReference type="ARBA" id="ARBA00000085"/>
    </source>
</evidence>
<evidence type="ECO:0000256" key="3">
    <source>
        <dbReference type="ARBA" id="ARBA00022553"/>
    </source>
</evidence>
<dbReference type="SUPFAM" id="SSF47384">
    <property type="entry name" value="Homodimeric domain of signal transducing histidine kinase"/>
    <property type="match status" value="1"/>
</dbReference>
<proteinExistence type="predicted"/>
<keyword evidence="3" id="KW-0597">Phosphoprotein</keyword>
<dbReference type="Proteomes" id="UP000641625">
    <property type="component" value="Unassembled WGS sequence"/>
</dbReference>
<dbReference type="InterPro" id="IPR036097">
    <property type="entry name" value="HisK_dim/P_sf"/>
</dbReference>
<evidence type="ECO:0000256" key="5">
    <source>
        <dbReference type="ARBA" id="ARBA00022777"/>
    </source>
</evidence>
<dbReference type="SMART" id="SM00388">
    <property type="entry name" value="HisKA"/>
    <property type="match status" value="1"/>
</dbReference>
<dbReference type="Pfam" id="PF02518">
    <property type="entry name" value="HATPase_c"/>
    <property type="match status" value="1"/>
</dbReference>
<dbReference type="PROSITE" id="PS50109">
    <property type="entry name" value="HIS_KIN"/>
    <property type="match status" value="1"/>
</dbReference>
<dbReference type="PANTHER" id="PTHR43711">
    <property type="entry name" value="TWO-COMPONENT HISTIDINE KINASE"/>
    <property type="match status" value="1"/>
</dbReference>
<keyword evidence="4" id="KW-0808">Transferase</keyword>
<dbReference type="InterPro" id="IPR036890">
    <property type="entry name" value="HATPase_C_sf"/>
</dbReference>
<feature type="domain" description="Histidine kinase" evidence="8">
    <location>
        <begin position="122"/>
        <end position="343"/>
    </location>
</feature>
<organism evidence="9 10">
    <name type="scientific">Haloarcula argentinensis</name>
    <dbReference type="NCBI Taxonomy" id="43776"/>
    <lineage>
        <taxon>Archaea</taxon>
        <taxon>Methanobacteriati</taxon>
        <taxon>Methanobacteriota</taxon>
        <taxon>Stenosarchaea group</taxon>
        <taxon>Halobacteria</taxon>
        <taxon>Halobacteriales</taxon>
        <taxon>Haloarculaceae</taxon>
        <taxon>Haloarcula</taxon>
    </lineage>
</organism>
<evidence type="ECO:0000256" key="2">
    <source>
        <dbReference type="ARBA" id="ARBA00012438"/>
    </source>
</evidence>
<evidence type="ECO:0000313" key="10">
    <source>
        <dbReference type="Proteomes" id="UP000641625"/>
    </source>
</evidence>
<dbReference type="CDD" id="cd00082">
    <property type="entry name" value="HisKA"/>
    <property type="match status" value="1"/>
</dbReference>
<keyword evidence="6" id="KW-0902">Two-component regulatory system</keyword>
<dbReference type="SMART" id="SM00387">
    <property type="entry name" value="HATPase_c"/>
    <property type="match status" value="1"/>
</dbReference>
<evidence type="ECO:0000256" key="7">
    <source>
        <dbReference type="SAM" id="MobiDB-lite"/>
    </source>
</evidence>
<evidence type="ECO:0000313" key="9">
    <source>
        <dbReference type="EMBL" id="NLV13970.1"/>
    </source>
</evidence>
<dbReference type="InterPro" id="IPR004358">
    <property type="entry name" value="Sig_transdc_His_kin-like_C"/>
</dbReference>
<accession>A0A847UPH3</accession>
<protein>
    <recommendedName>
        <fullName evidence="2">histidine kinase</fullName>
        <ecNumber evidence="2">2.7.13.3</ecNumber>
    </recommendedName>
</protein>
<comment type="catalytic activity">
    <reaction evidence="1">
        <text>ATP + protein L-histidine = ADP + protein N-phospho-L-histidine.</text>
        <dbReference type="EC" id="2.7.13.3"/>
    </reaction>
</comment>
<dbReference type="GO" id="GO:0000155">
    <property type="term" value="F:phosphorelay sensor kinase activity"/>
    <property type="evidence" value="ECO:0007669"/>
    <property type="project" value="InterPro"/>
</dbReference>
<dbReference type="PANTHER" id="PTHR43711:SF1">
    <property type="entry name" value="HISTIDINE KINASE 1"/>
    <property type="match status" value="1"/>
</dbReference>
<feature type="compositionally biased region" description="Basic and acidic residues" evidence="7">
    <location>
        <begin position="240"/>
        <end position="265"/>
    </location>
</feature>
<name>A0A847UPH3_HALAR</name>
<dbReference type="InterPro" id="IPR005467">
    <property type="entry name" value="His_kinase_dom"/>
</dbReference>
<dbReference type="InterPro" id="IPR003594">
    <property type="entry name" value="HATPase_dom"/>
</dbReference>
<evidence type="ECO:0000259" key="8">
    <source>
        <dbReference type="PROSITE" id="PS50109"/>
    </source>
</evidence>
<dbReference type="EC" id="2.7.13.3" evidence="2"/>
<dbReference type="Pfam" id="PF00512">
    <property type="entry name" value="HisKA"/>
    <property type="match status" value="1"/>
</dbReference>